<evidence type="ECO:0000256" key="3">
    <source>
        <dbReference type="ARBA" id="ARBA00022833"/>
    </source>
</evidence>
<feature type="domain" description="Alcohol dehydrogenase-like C-terminal" evidence="4">
    <location>
        <begin position="196"/>
        <end position="274"/>
    </location>
</feature>
<evidence type="ECO:0000256" key="1">
    <source>
        <dbReference type="ARBA" id="ARBA00001947"/>
    </source>
</evidence>
<evidence type="ECO:0000256" key="2">
    <source>
        <dbReference type="ARBA" id="ARBA00022723"/>
    </source>
</evidence>
<dbReference type="Gene3D" id="3.90.180.10">
    <property type="entry name" value="Medium-chain alcohol dehydrogenases, catalytic domain"/>
    <property type="match status" value="1"/>
</dbReference>
<keyword evidence="3" id="KW-0862">Zinc</keyword>
<organism evidence="6 7">
    <name type="scientific">Piscinibacter gummiphilus</name>
    <dbReference type="NCBI Taxonomy" id="946333"/>
    <lineage>
        <taxon>Bacteria</taxon>
        <taxon>Pseudomonadati</taxon>
        <taxon>Pseudomonadota</taxon>
        <taxon>Betaproteobacteria</taxon>
        <taxon>Burkholderiales</taxon>
        <taxon>Sphaerotilaceae</taxon>
        <taxon>Piscinibacter</taxon>
    </lineage>
</organism>
<dbReference type="GO" id="GO:0016491">
    <property type="term" value="F:oxidoreductase activity"/>
    <property type="evidence" value="ECO:0007669"/>
    <property type="project" value="UniProtKB-KW"/>
</dbReference>
<evidence type="ECO:0000259" key="4">
    <source>
        <dbReference type="Pfam" id="PF00107"/>
    </source>
</evidence>
<evidence type="ECO:0000313" key="6">
    <source>
        <dbReference type="EMBL" id="WOB05981.1"/>
    </source>
</evidence>
<sequence>MKALCWHGKKDIRYDTVPDPKIEHPRDAIIKMTSCAICGSDLHLFDGFMPGMEKGDVMGHEFMGEVMEVGPENKKLKVGDKVVVPFTICCGECEQCRRGNFSVCETTNRNKDLADKVFGHTTAGLFGYTHLTGGYAGGQAEFVRVPFADVAPVKIPDGLSDEQVLFLGDIFPTGWQAAVACDIQSTDTVAVWGAGPVGQFAIRSAVMLGAKQVIAIDRLPERLSMAKAGGAITINFEEESVIERLQQLTKGKGPEKCIDAVGMESHATHAIDGLYDRAKQAVMLETDRPHVLREMIYVCRPAGILSIPGVYGGFIDKLPMGALMNKGLTVRTGQTHVNRWTDDLLQRIVDGQVDPSFVITHTASLEQGPEMYKTFRDKLDGCIKVVLKP</sequence>
<dbReference type="PANTHER" id="PTHR42813">
    <property type="entry name" value="ZINC-TYPE ALCOHOL DEHYDROGENASE-LIKE"/>
    <property type="match status" value="1"/>
</dbReference>
<dbReference type="EMBL" id="CP136336">
    <property type="protein sequence ID" value="WOB05981.1"/>
    <property type="molecule type" value="Genomic_DNA"/>
</dbReference>
<evidence type="ECO:0000313" key="7">
    <source>
        <dbReference type="Proteomes" id="UP001303946"/>
    </source>
</evidence>
<keyword evidence="6" id="KW-0560">Oxidoreductase</keyword>
<dbReference type="Proteomes" id="UP001303946">
    <property type="component" value="Chromosome"/>
</dbReference>
<accession>A0ABZ0CSC3</accession>
<dbReference type="Gene3D" id="3.40.50.720">
    <property type="entry name" value="NAD(P)-binding Rossmann-like Domain"/>
    <property type="match status" value="1"/>
</dbReference>
<reference evidence="6 7" key="1">
    <citation type="submission" date="2023-10" db="EMBL/GenBank/DDBJ databases">
        <title>Bacteria for the degradation of biodegradable plastic PBAT(Polybutylene adipate terephthalate).</title>
        <authorList>
            <person name="Weon H.-Y."/>
            <person name="Yeon J."/>
        </authorList>
    </citation>
    <scope>NUCLEOTIDE SEQUENCE [LARGE SCALE GENOMIC DNA]</scope>
    <source>
        <strain evidence="6 7">SBD 7-3</strain>
    </source>
</reference>
<comment type="cofactor">
    <cofactor evidence="1">
        <name>Zn(2+)</name>
        <dbReference type="ChEBI" id="CHEBI:29105"/>
    </cofactor>
</comment>
<keyword evidence="2" id="KW-0479">Metal-binding</keyword>
<dbReference type="InterPro" id="IPR013149">
    <property type="entry name" value="ADH-like_C"/>
</dbReference>
<dbReference type="InterPro" id="IPR013154">
    <property type="entry name" value="ADH-like_N"/>
</dbReference>
<proteinExistence type="predicted"/>
<dbReference type="SUPFAM" id="SSF51735">
    <property type="entry name" value="NAD(P)-binding Rossmann-fold domains"/>
    <property type="match status" value="1"/>
</dbReference>
<dbReference type="Pfam" id="PF00107">
    <property type="entry name" value="ADH_zinc_N"/>
    <property type="match status" value="1"/>
</dbReference>
<feature type="domain" description="Alcohol dehydrogenase-like N-terminal" evidence="5">
    <location>
        <begin position="25"/>
        <end position="153"/>
    </location>
</feature>
<dbReference type="InterPro" id="IPR011032">
    <property type="entry name" value="GroES-like_sf"/>
</dbReference>
<dbReference type="SUPFAM" id="SSF50129">
    <property type="entry name" value="GroES-like"/>
    <property type="match status" value="1"/>
</dbReference>
<dbReference type="Pfam" id="PF08240">
    <property type="entry name" value="ADH_N"/>
    <property type="match status" value="1"/>
</dbReference>
<dbReference type="CDD" id="cd08283">
    <property type="entry name" value="FDH_like_1"/>
    <property type="match status" value="1"/>
</dbReference>
<dbReference type="EC" id="1.1.1.-" evidence="6"/>
<name>A0ABZ0CSC3_9BURK</name>
<dbReference type="RefSeq" id="WP_316698154.1">
    <property type="nucleotide sequence ID" value="NZ_CP136336.1"/>
</dbReference>
<protein>
    <submittedName>
        <fullName evidence="6">Zinc-dependent alcohol dehydrogenase</fullName>
        <ecNumber evidence="6">1.1.1.-</ecNumber>
    </submittedName>
</protein>
<keyword evidence="7" id="KW-1185">Reference proteome</keyword>
<evidence type="ECO:0000259" key="5">
    <source>
        <dbReference type="Pfam" id="PF08240"/>
    </source>
</evidence>
<gene>
    <name evidence="6" type="ORF">RXV79_13725</name>
</gene>
<dbReference type="InterPro" id="IPR036291">
    <property type="entry name" value="NAD(P)-bd_dom_sf"/>
</dbReference>
<dbReference type="PANTHER" id="PTHR42813:SF2">
    <property type="entry name" value="DEHYDROGENASE, ZINC-CONTAINING, PUTATIVE (AFU_ORTHOLOGUE AFUA_2G02810)-RELATED"/>
    <property type="match status" value="1"/>
</dbReference>